<dbReference type="PANTHER" id="PTHR22916:SF67">
    <property type="entry name" value="COLANIC ACID BIOSYNTHESIS GLYCOSYL TRANSFERASE WCAE-RELATED"/>
    <property type="match status" value="1"/>
</dbReference>
<dbReference type="OrthoDB" id="9788101at2"/>
<feature type="domain" description="Glycosyltransferase 2-like" evidence="1">
    <location>
        <begin position="11"/>
        <end position="137"/>
    </location>
</feature>
<reference evidence="3" key="1">
    <citation type="submission" date="2016-11" db="EMBL/GenBank/DDBJ databases">
        <authorList>
            <person name="Varghese N."/>
            <person name="Submissions S."/>
        </authorList>
    </citation>
    <scope>NUCLEOTIDE SEQUENCE [LARGE SCALE GENOMIC DNA]</scope>
    <source>
        <strain evidence="3">DSM 16990</strain>
    </source>
</reference>
<dbReference type="PANTHER" id="PTHR22916">
    <property type="entry name" value="GLYCOSYLTRANSFERASE"/>
    <property type="match status" value="1"/>
</dbReference>
<name>A0A1M5D1Y6_9SPHI</name>
<keyword evidence="2" id="KW-0808">Transferase</keyword>
<dbReference type="EMBL" id="FQUQ01000003">
    <property type="protein sequence ID" value="SHF61043.1"/>
    <property type="molecule type" value="Genomic_DNA"/>
</dbReference>
<evidence type="ECO:0000259" key="1">
    <source>
        <dbReference type="Pfam" id="PF00535"/>
    </source>
</evidence>
<dbReference type="AlphaFoldDB" id="A0A1M5D1Y6"/>
<sequence length="274" mass="31430">MPDGVEQLKISIVTINYNNAGGLKETIQSVVDQTYGNIEYIIIDGGSTDGSKEIIEDHKDRIHYWVTEADEGIYNAMNKGIQAAKGEYLLFLNSGDLLIDKEIISEVVATSPTEDLIYGNLRCLNRPEGEEWYPSAELTFEVFYTSTIPHPSTFIKRELFKRVGLYNEKNAIVSDWEFFMVATCKYNCTYQYINKFISKFIDGGISSDPRNLPIAIKEREDALNRHFSYFLADYKRHALILHAFKKIEYFAKARIFVKNIFRSKKKGKLSSPLV</sequence>
<protein>
    <submittedName>
        <fullName evidence="2">Glycosyltransferase involved in cell wall bisynthesis</fullName>
    </submittedName>
</protein>
<accession>A0A1M5D1Y6</accession>
<dbReference type="GO" id="GO:0016758">
    <property type="term" value="F:hexosyltransferase activity"/>
    <property type="evidence" value="ECO:0007669"/>
    <property type="project" value="UniProtKB-ARBA"/>
</dbReference>
<keyword evidence="3" id="KW-1185">Reference proteome</keyword>
<proteinExistence type="predicted"/>
<dbReference type="Pfam" id="PF00535">
    <property type="entry name" value="Glycos_transf_2"/>
    <property type="match status" value="1"/>
</dbReference>
<dbReference type="InterPro" id="IPR001173">
    <property type="entry name" value="Glyco_trans_2-like"/>
</dbReference>
<evidence type="ECO:0000313" key="3">
    <source>
        <dbReference type="Proteomes" id="UP000184287"/>
    </source>
</evidence>
<dbReference type="RefSeq" id="WP_073231886.1">
    <property type="nucleotide sequence ID" value="NZ_FQUQ01000003.1"/>
</dbReference>
<evidence type="ECO:0000313" key="2">
    <source>
        <dbReference type="EMBL" id="SHF61043.1"/>
    </source>
</evidence>
<dbReference type="SUPFAM" id="SSF53448">
    <property type="entry name" value="Nucleotide-diphospho-sugar transferases"/>
    <property type="match status" value="1"/>
</dbReference>
<organism evidence="2 3">
    <name type="scientific">Pedobacter caeni</name>
    <dbReference type="NCBI Taxonomy" id="288992"/>
    <lineage>
        <taxon>Bacteria</taxon>
        <taxon>Pseudomonadati</taxon>
        <taxon>Bacteroidota</taxon>
        <taxon>Sphingobacteriia</taxon>
        <taxon>Sphingobacteriales</taxon>
        <taxon>Sphingobacteriaceae</taxon>
        <taxon>Pedobacter</taxon>
    </lineage>
</organism>
<dbReference type="STRING" id="288992.SAMN04488522_10342"/>
<dbReference type="Gene3D" id="3.90.550.10">
    <property type="entry name" value="Spore Coat Polysaccharide Biosynthesis Protein SpsA, Chain A"/>
    <property type="match status" value="1"/>
</dbReference>
<gene>
    <name evidence="2" type="ORF">SAMN04488522_10342</name>
</gene>
<dbReference type="Proteomes" id="UP000184287">
    <property type="component" value="Unassembled WGS sequence"/>
</dbReference>
<dbReference type="InterPro" id="IPR029044">
    <property type="entry name" value="Nucleotide-diphossugar_trans"/>
</dbReference>
<dbReference type="CDD" id="cd06433">
    <property type="entry name" value="GT_2_WfgS_like"/>
    <property type="match status" value="1"/>
</dbReference>